<comment type="cofactor">
    <cofactor evidence="1">
        <name>Mg(2+)</name>
        <dbReference type="ChEBI" id="CHEBI:18420"/>
    </cofactor>
</comment>
<dbReference type="AlphaFoldDB" id="A0A1M5F7I0"/>
<feature type="transmembrane region" description="Helical" evidence="9">
    <location>
        <begin position="202"/>
        <end position="223"/>
    </location>
</feature>
<feature type="transmembrane region" description="Helical" evidence="9">
    <location>
        <begin position="37"/>
        <end position="62"/>
    </location>
</feature>
<keyword evidence="4" id="KW-1003">Cell membrane</keyword>
<dbReference type="InterPro" id="IPR043128">
    <property type="entry name" value="Rev_trsase/Diguanyl_cyclase"/>
</dbReference>
<feature type="transmembrane region" description="Helical" evidence="9">
    <location>
        <begin position="83"/>
        <end position="104"/>
    </location>
</feature>
<dbReference type="STRING" id="634436.SAMN05216361_0694"/>
<keyword evidence="12" id="KW-1185">Reference proteome</keyword>
<evidence type="ECO:0000313" key="11">
    <source>
        <dbReference type="EMBL" id="SHF87011.1"/>
    </source>
</evidence>
<dbReference type="InterPro" id="IPR007895">
    <property type="entry name" value="MASE1"/>
</dbReference>
<dbReference type="NCBIfam" id="TIGR00254">
    <property type="entry name" value="GGDEF"/>
    <property type="match status" value="1"/>
</dbReference>
<feature type="domain" description="GGDEF" evidence="10">
    <location>
        <begin position="341"/>
        <end position="471"/>
    </location>
</feature>
<organism evidence="11 12">
    <name type="scientific">Marisediminitalea aggregata</name>
    <dbReference type="NCBI Taxonomy" id="634436"/>
    <lineage>
        <taxon>Bacteria</taxon>
        <taxon>Pseudomonadati</taxon>
        <taxon>Pseudomonadota</taxon>
        <taxon>Gammaproteobacteria</taxon>
        <taxon>Alteromonadales</taxon>
        <taxon>Alteromonadaceae</taxon>
        <taxon>Marisediminitalea</taxon>
    </lineage>
</organism>
<gene>
    <name evidence="11" type="ORF">SAMN05216361_0694</name>
</gene>
<dbReference type="FunFam" id="3.30.70.270:FF:000001">
    <property type="entry name" value="Diguanylate cyclase domain protein"/>
    <property type="match status" value="1"/>
</dbReference>
<feature type="transmembrane region" description="Helical" evidence="9">
    <location>
        <begin position="156"/>
        <end position="182"/>
    </location>
</feature>
<dbReference type="RefSeq" id="WP_175555757.1">
    <property type="nucleotide sequence ID" value="NZ_FQWD01000001.1"/>
</dbReference>
<dbReference type="GO" id="GO:0052621">
    <property type="term" value="F:diguanylate cyclase activity"/>
    <property type="evidence" value="ECO:0007669"/>
    <property type="project" value="UniProtKB-EC"/>
</dbReference>
<dbReference type="Pfam" id="PF00990">
    <property type="entry name" value="GGDEF"/>
    <property type="match status" value="1"/>
</dbReference>
<keyword evidence="6 9" id="KW-1133">Transmembrane helix</keyword>
<reference evidence="12" key="1">
    <citation type="submission" date="2016-11" db="EMBL/GenBank/DDBJ databases">
        <authorList>
            <person name="Varghese N."/>
            <person name="Submissions S."/>
        </authorList>
    </citation>
    <scope>NUCLEOTIDE SEQUENCE [LARGE SCALE GENOMIC DNA]</scope>
    <source>
        <strain evidence="12">CGMCC 1.8995</strain>
    </source>
</reference>
<keyword evidence="5 9" id="KW-0812">Transmembrane</keyword>
<dbReference type="EC" id="2.7.7.65" evidence="3"/>
<evidence type="ECO:0000256" key="5">
    <source>
        <dbReference type="ARBA" id="ARBA00022692"/>
    </source>
</evidence>
<dbReference type="PANTHER" id="PTHR45138:SF9">
    <property type="entry name" value="DIGUANYLATE CYCLASE DGCM-RELATED"/>
    <property type="match status" value="1"/>
</dbReference>
<feature type="transmembrane region" description="Helical" evidence="9">
    <location>
        <begin position="230"/>
        <end position="246"/>
    </location>
</feature>
<dbReference type="PROSITE" id="PS50887">
    <property type="entry name" value="GGDEF"/>
    <property type="match status" value="1"/>
</dbReference>
<sequence>MGLTSSGAMRQCVLLVLWLLLWRLSVVMEYAPHASIWFPPVALTLTALLFLGWRACITLTVACVLSTFWEESIYMTGRSIQELLVSGSLFAMLHVGVYGAGAVVLRKSLAHITSYNLYSVVMRFLLVCAASTLLVSVVGTLVLYDGLASATLKETLIAWWIGDMSGLLVMAPLFVALFQRWYPSRNFLSDIAFVPIVHANDFPYSVKLLLTMLGLLFTSFAAYYFDSPEIACFVFFLAMPQMWIVYTESPFHAAVSLALFGFTMAGLVAFWGIDTQAYIFQFALCVMACSTYFSMAVPALISDNHKLHQQAHYDGLTQAHTRQSFFNTAEQLTKQAARYHESLSLIVFDIDKFKHINDSLGHIVGDDVLKAVAQIARSECRESDLFGRFGGDEFLILLPNTPLESGVKVAEQIRLAVSQVSAQFDGIEVSCSFGVAPVLIAEGVESAFELADRQLLMAKRAGRNQVKWPQF</sequence>
<evidence type="ECO:0000256" key="9">
    <source>
        <dbReference type="SAM" id="Phobius"/>
    </source>
</evidence>
<dbReference type="Pfam" id="PF05231">
    <property type="entry name" value="MASE1"/>
    <property type="match status" value="1"/>
</dbReference>
<feature type="transmembrane region" description="Helical" evidence="9">
    <location>
        <begin position="252"/>
        <end position="271"/>
    </location>
</feature>
<evidence type="ECO:0000256" key="3">
    <source>
        <dbReference type="ARBA" id="ARBA00012528"/>
    </source>
</evidence>
<dbReference type="EMBL" id="FQWD01000001">
    <property type="protein sequence ID" value="SHF87011.1"/>
    <property type="molecule type" value="Genomic_DNA"/>
</dbReference>
<evidence type="ECO:0000259" key="10">
    <source>
        <dbReference type="PROSITE" id="PS50887"/>
    </source>
</evidence>
<keyword evidence="7 9" id="KW-0472">Membrane</keyword>
<dbReference type="Gene3D" id="3.30.70.270">
    <property type="match status" value="1"/>
</dbReference>
<evidence type="ECO:0000256" key="7">
    <source>
        <dbReference type="ARBA" id="ARBA00023136"/>
    </source>
</evidence>
<proteinExistence type="predicted"/>
<evidence type="ECO:0000256" key="2">
    <source>
        <dbReference type="ARBA" id="ARBA00004651"/>
    </source>
</evidence>
<accession>A0A1M5F7I0</accession>
<dbReference type="SMART" id="SM00267">
    <property type="entry name" value="GGDEF"/>
    <property type="match status" value="1"/>
</dbReference>
<feature type="transmembrane region" description="Helical" evidence="9">
    <location>
        <begin position="124"/>
        <end position="144"/>
    </location>
</feature>
<name>A0A1M5F7I0_9ALTE</name>
<protein>
    <recommendedName>
        <fullName evidence="3">diguanylate cyclase</fullName>
        <ecNumber evidence="3">2.7.7.65</ecNumber>
    </recommendedName>
</protein>
<dbReference type="PANTHER" id="PTHR45138">
    <property type="entry name" value="REGULATORY COMPONENTS OF SENSORY TRANSDUCTION SYSTEM"/>
    <property type="match status" value="1"/>
</dbReference>
<evidence type="ECO:0000256" key="8">
    <source>
        <dbReference type="ARBA" id="ARBA00034247"/>
    </source>
</evidence>
<evidence type="ECO:0000256" key="4">
    <source>
        <dbReference type="ARBA" id="ARBA00022475"/>
    </source>
</evidence>
<evidence type="ECO:0000313" key="12">
    <source>
        <dbReference type="Proteomes" id="UP000184520"/>
    </source>
</evidence>
<feature type="transmembrane region" description="Helical" evidence="9">
    <location>
        <begin position="278"/>
        <end position="301"/>
    </location>
</feature>
<dbReference type="InterPro" id="IPR050469">
    <property type="entry name" value="Diguanylate_Cyclase"/>
</dbReference>
<evidence type="ECO:0000256" key="1">
    <source>
        <dbReference type="ARBA" id="ARBA00001946"/>
    </source>
</evidence>
<comment type="subcellular location">
    <subcellularLocation>
        <location evidence="2">Cell membrane</location>
        <topology evidence="2">Multi-pass membrane protein</topology>
    </subcellularLocation>
</comment>
<dbReference type="InterPro" id="IPR029787">
    <property type="entry name" value="Nucleotide_cyclase"/>
</dbReference>
<dbReference type="InterPro" id="IPR000160">
    <property type="entry name" value="GGDEF_dom"/>
</dbReference>
<dbReference type="CDD" id="cd01949">
    <property type="entry name" value="GGDEF"/>
    <property type="match status" value="1"/>
</dbReference>
<evidence type="ECO:0000256" key="6">
    <source>
        <dbReference type="ARBA" id="ARBA00022989"/>
    </source>
</evidence>
<dbReference type="SUPFAM" id="SSF55073">
    <property type="entry name" value="Nucleotide cyclase"/>
    <property type="match status" value="1"/>
</dbReference>
<comment type="catalytic activity">
    <reaction evidence="8">
        <text>2 GTP = 3',3'-c-di-GMP + 2 diphosphate</text>
        <dbReference type="Rhea" id="RHEA:24898"/>
        <dbReference type="ChEBI" id="CHEBI:33019"/>
        <dbReference type="ChEBI" id="CHEBI:37565"/>
        <dbReference type="ChEBI" id="CHEBI:58805"/>
        <dbReference type="EC" id="2.7.7.65"/>
    </reaction>
</comment>
<dbReference type="GO" id="GO:0005886">
    <property type="term" value="C:plasma membrane"/>
    <property type="evidence" value="ECO:0007669"/>
    <property type="project" value="UniProtKB-SubCell"/>
</dbReference>
<dbReference type="Proteomes" id="UP000184520">
    <property type="component" value="Unassembled WGS sequence"/>
</dbReference>